<dbReference type="OrthoDB" id="4548523at2"/>
<keyword evidence="3" id="KW-1185">Reference proteome</keyword>
<dbReference type="Proteomes" id="UP001515100">
    <property type="component" value="Unassembled WGS sequence"/>
</dbReference>
<dbReference type="AlphaFoldDB" id="A0A641ALZ2"/>
<feature type="region of interest" description="Disordered" evidence="1">
    <location>
        <begin position="1"/>
        <end position="21"/>
    </location>
</feature>
<sequence>MTWHSPTPDPVDGPMTGDERPILQGMLDHQRTTLLNVCAGLTAEQLAERPLASSNLSLLGLVRHMAKVERIWLRKRVAVEDVEHLHNFEARDDTDFNHLDPADAPDAVESLRDEWALADRAVADIDLDHEIDVHGSAMSLRMVYVHLVQEYARHNGHADLLREAVDGTTRR</sequence>
<dbReference type="Gene3D" id="1.20.120.450">
    <property type="entry name" value="dinb family like domain"/>
    <property type="match status" value="1"/>
</dbReference>
<name>A0A641ALZ2_9ACTN</name>
<dbReference type="EMBL" id="SDPP02000002">
    <property type="protein sequence ID" value="KAA1378288.1"/>
    <property type="molecule type" value="Genomic_DNA"/>
</dbReference>
<comment type="caution">
    <text evidence="2">The sequence shown here is derived from an EMBL/GenBank/DDBJ whole genome shotgun (WGS) entry which is preliminary data.</text>
</comment>
<evidence type="ECO:0000313" key="2">
    <source>
        <dbReference type="EMBL" id="KAA1378288.1"/>
    </source>
</evidence>
<dbReference type="InterPro" id="IPR034660">
    <property type="entry name" value="DinB/YfiT-like"/>
</dbReference>
<reference evidence="2" key="1">
    <citation type="submission" date="2019-09" db="EMBL/GenBank/DDBJ databases">
        <authorList>
            <person name="Li J."/>
        </authorList>
    </citation>
    <scope>NUCLEOTIDE SEQUENCE [LARGE SCALE GENOMIC DNA]</scope>
    <source>
        <strain evidence="2">NRBC 14897</strain>
    </source>
</reference>
<evidence type="ECO:0000256" key="1">
    <source>
        <dbReference type="SAM" id="MobiDB-lite"/>
    </source>
</evidence>
<evidence type="ECO:0000313" key="3">
    <source>
        <dbReference type="Proteomes" id="UP001515100"/>
    </source>
</evidence>
<dbReference type="InterPro" id="IPR007061">
    <property type="entry name" value="MST-like"/>
</dbReference>
<accession>A0A641ALZ2</accession>
<protein>
    <submittedName>
        <fullName evidence="2">DinB family protein</fullName>
    </submittedName>
</protein>
<gene>
    <name evidence="2" type="ORF">ESP62_007895</name>
</gene>
<proteinExistence type="predicted"/>
<organism evidence="2 3">
    <name type="scientific">Aeromicrobium fastidiosum</name>
    <dbReference type="NCBI Taxonomy" id="52699"/>
    <lineage>
        <taxon>Bacteria</taxon>
        <taxon>Bacillati</taxon>
        <taxon>Actinomycetota</taxon>
        <taxon>Actinomycetes</taxon>
        <taxon>Propionibacteriales</taxon>
        <taxon>Nocardioidaceae</taxon>
        <taxon>Aeromicrobium</taxon>
    </lineage>
</organism>
<dbReference type="Pfam" id="PF04978">
    <property type="entry name" value="MST"/>
    <property type="match status" value="1"/>
</dbReference>
<dbReference type="SUPFAM" id="SSF109854">
    <property type="entry name" value="DinB/YfiT-like putative metalloenzymes"/>
    <property type="match status" value="1"/>
</dbReference>
<dbReference type="RefSeq" id="WP_129182961.1">
    <property type="nucleotide sequence ID" value="NZ_JAGIOG010000001.1"/>
</dbReference>